<accession>A0A9N8EIE4</accession>
<dbReference type="AlphaFoldDB" id="A0A9N8EIE4"/>
<name>A0A9N8EIE4_9STRA</name>
<evidence type="ECO:0000313" key="2">
    <source>
        <dbReference type="Proteomes" id="UP001153069"/>
    </source>
</evidence>
<proteinExistence type="predicted"/>
<dbReference type="Proteomes" id="UP001153069">
    <property type="component" value="Unassembled WGS sequence"/>
</dbReference>
<comment type="caution">
    <text evidence="1">The sequence shown here is derived from an EMBL/GenBank/DDBJ whole genome shotgun (WGS) entry which is preliminary data.</text>
</comment>
<sequence>MEDGNVIEHIRESCTRDNPKKEIFANAFLAAVSHSGHSAFRCMKVALVKYITADLGIPQHEYKINDLTPLIIGLFDDDEVPQFDEKDMRSREAAMFHCIKWRKDICGEDAPKKLTERYVAIVKKPGGIPPADLSRMVEMLDRNDYVDDEELASWIVDTGDISPMLGDDPTGFPSAPLVKDLGEWLNTFGITTTDYDAQYDTTLWNQPFIDIVDERYAKIMKDNNALSLLVEKRKSTYQEYLWPKEDISALPPAFGELKRLMEENNDLEKRIFHNHSDLAEHTVLTNEGMFAQRMIDIFPDNLKVYMEMHNSYKRGMGMFDSYKKTKAKGE</sequence>
<gene>
    <name evidence="1" type="ORF">SEMRO_1219_G253460.1</name>
</gene>
<keyword evidence="2" id="KW-1185">Reference proteome</keyword>
<dbReference type="EMBL" id="CAICTM010001217">
    <property type="protein sequence ID" value="CAB9521657.1"/>
    <property type="molecule type" value="Genomic_DNA"/>
</dbReference>
<protein>
    <submittedName>
        <fullName evidence="1">Uncharacterized protein</fullName>
    </submittedName>
</protein>
<reference evidence="1" key="1">
    <citation type="submission" date="2020-06" db="EMBL/GenBank/DDBJ databases">
        <authorList>
            <consortium name="Plant Systems Biology data submission"/>
        </authorList>
    </citation>
    <scope>NUCLEOTIDE SEQUENCE</scope>
    <source>
        <strain evidence="1">D6</strain>
    </source>
</reference>
<evidence type="ECO:0000313" key="1">
    <source>
        <dbReference type="EMBL" id="CAB9521657.1"/>
    </source>
</evidence>
<organism evidence="1 2">
    <name type="scientific">Seminavis robusta</name>
    <dbReference type="NCBI Taxonomy" id="568900"/>
    <lineage>
        <taxon>Eukaryota</taxon>
        <taxon>Sar</taxon>
        <taxon>Stramenopiles</taxon>
        <taxon>Ochrophyta</taxon>
        <taxon>Bacillariophyta</taxon>
        <taxon>Bacillariophyceae</taxon>
        <taxon>Bacillariophycidae</taxon>
        <taxon>Naviculales</taxon>
        <taxon>Naviculaceae</taxon>
        <taxon>Seminavis</taxon>
    </lineage>
</organism>